<keyword evidence="2 15" id="KW-0547">Nucleotide-binding</keyword>
<evidence type="ECO:0000256" key="6">
    <source>
        <dbReference type="ARBA" id="ARBA00022839"/>
    </source>
</evidence>
<dbReference type="GO" id="GO:0033202">
    <property type="term" value="C:DNA helicase complex"/>
    <property type="evidence" value="ECO:0007669"/>
    <property type="project" value="TreeGrafter"/>
</dbReference>
<keyword evidence="10" id="KW-0413">Isomerase</keyword>
<reference evidence="18 19" key="1">
    <citation type="submission" date="2020-07" db="EMBL/GenBank/DDBJ databases">
        <title>Genomic Encyclopedia of Type Strains, Phase IV (KMG-IV): sequencing the most valuable type-strain genomes for metagenomic binning, comparative biology and taxonomic classification.</title>
        <authorList>
            <person name="Goeker M."/>
        </authorList>
    </citation>
    <scope>NUCLEOTIDE SEQUENCE [LARGE SCALE GENOMIC DNA]</scope>
    <source>
        <strain evidence="18 19">DSM 17721</strain>
    </source>
</reference>
<dbReference type="Gene3D" id="3.90.320.10">
    <property type="match status" value="1"/>
</dbReference>
<proteinExistence type="predicted"/>
<evidence type="ECO:0000256" key="10">
    <source>
        <dbReference type="ARBA" id="ARBA00023235"/>
    </source>
</evidence>
<dbReference type="Proteomes" id="UP000525298">
    <property type="component" value="Unassembled WGS sequence"/>
</dbReference>
<evidence type="ECO:0000256" key="14">
    <source>
        <dbReference type="ARBA" id="ARBA00048988"/>
    </source>
</evidence>
<keyword evidence="19" id="KW-1185">Reference proteome</keyword>
<dbReference type="PROSITE" id="PS51217">
    <property type="entry name" value="UVRD_HELICASE_CTER"/>
    <property type="match status" value="1"/>
</dbReference>
<comment type="caution">
    <text evidence="18">The sequence shown here is derived from an EMBL/GenBank/DDBJ whole genome shotgun (WGS) entry which is preliminary data.</text>
</comment>
<dbReference type="InterPro" id="IPR011335">
    <property type="entry name" value="Restrct_endonuc-II-like"/>
</dbReference>
<evidence type="ECO:0000256" key="3">
    <source>
        <dbReference type="ARBA" id="ARBA00022763"/>
    </source>
</evidence>
<evidence type="ECO:0000313" key="18">
    <source>
        <dbReference type="EMBL" id="MBA2879868.1"/>
    </source>
</evidence>
<dbReference type="GO" id="GO:0005524">
    <property type="term" value="F:ATP binding"/>
    <property type="evidence" value="ECO:0007669"/>
    <property type="project" value="UniProtKB-UniRule"/>
</dbReference>
<dbReference type="GO" id="GO:0043138">
    <property type="term" value="F:3'-5' DNA helicase activity"/>
    <property type="evidence" value="ECO:0007669"/>
    <property type="project" value="UniProtKB-EC"/>
</dbReference>
<organism evidence="18 19">
    <name type="scientific">Desulfosalsimonas propionicica</name>
    <dbReference type="NCBI Taxonomy" id="332175"/>
    <lineage>
        <taxon>Bacteria</taxon>
        <taxon>Pseudomonadati</taxon>
        <taxon>Thermodesulfobacteriota</taxon>
        <taxon>Desulfobacteria</taxon>
        <taxon>Desulfobacterales</taxon>
        <taxon>Desulfosalsimonadaceae</taxon>
        <taxon>Desulfosalsimonas</taxon>
    </lineage>
</organism>
<evidence type="ECO:0000256" key="5">
    <source>
        <dbReference type="ARBA" id="ARBA00022806"/>
    </source>
</evidence>
<dbReference type="Pfam" id="PF13361">
    <property type="entry name" value="UvrD_C"/>
    <property type="match status" value="2"/>
</dbReference>
<feature type="domain" description="UvrD-like helicase ATP-binding" evidence="16">
    <location>
        <begin position="3"/>
        <end position="500"/>
    </location>
</feature>
<evidence type="ECO:0000256" key="7">
    <source>
        <dbReference type="ARBA" id="ARBA00022840"/>
    </source>
</evidence>
<dbReference type="Pfam" id="PF12705">
    <property type="entry name" value="PDDEXK_1"/>
    <property type="match status" value="1"/>
</dbReference>
<keyword evidence="9" id="KW-0234">DNA repair</keyword>
<dbReference type="InterPro" id="IPR014016">
    <property type="entry name" value="UvrD-like_ATP-bd"/>
</dbReference>
<evidence type="ECO:0000256" key="9">
    <source>
        <dbReference type="ARBA" id="ARBA00023204"/>
    </source>
</evidence>
<evidence type="ECO:0000256" key="2">
    <source>
        <dbReference type="ARBA" id="ARBA00022741"/>
    </source>
</evidence>
<dbReference type="AlphaFoldDB" id="A0A7W0C622"/>
<dbReference type="InterPro" id="IPR014017">
    <property type="entry name" value="DNA_helicase_UvrD-like_C"/>
</dbReference>
<dbReference type="RefSeq" id="WP_181549558.1">
    <property type="nucleotide sequence ID" value="NZ_JACDUS010000001.1"/>
</dbReference>
<dbReference type="GO" id="GO:0004527">
    <property type="term" value="F:exonuclease activity"/>
    <property type="evidence" value="ECO:0007669"/>
    <property type="project" value="UniProtKB-KW"/>
</dbReference>
<evidence type="ECO:0000256" key="4">
    <source>
        <dbReference type="ARBA" id="ARBA00022801"/>
    </source>
</evidence>
<dbReference type="PROSITE" id="PS51198">
    <property type="entry name" value="UVRD_HELICASE_ATP_BIND"/>
    <property type="match status" value="1"/>
</dbReference>
<evidence type="ECO:0000259" key="17">
    <source>
        <dbReference type="PROSITE" id="PS51217"/>
    </source>
</evidence>
<evidence type="ECO:0000313" key="19">
    <source>
        <dbReference type="Proteomes" id="UP000525298"/>
    </source>
</evidence>
<dbReference type="Gene3D" id="1.10.486.10">
    <property type="entry name" value="PCRA, domain 4"/>
    <property type="match status" value="1"/>
</dbReference>
<dbReference type="GO" id="GO:0003677">
    <property type="term" value="F:DNA binding"/>
    <property type="evidence" value="ECO:0007669"/>
    <property type="project" value="UniProtKB-KW"/>
</dbReference>
<feature type="binding site" evidence="15">
    <location>
        <begin position="24"/>
        <end position="31"/>
    </location>
    <ligand>
        <name>ATP</name>
        <dbReference type="ChEBI" id="CHEBI:30616"/>
    </ligand>
</feature>
<dbReference type="Gene3D" id="3.40.50.300">
    <property type="entry name" value="P-loop containing nucleotide triphosphate hydrolases"/>
    <property type="match status" value="4"/>
</dbReference>
<dbReference type="InterPro" id="IPR038726">
    <property type="entry name" value="PDDEXK_AddAB-type"/>
</dbReference>
<keyword evidence="7 15" id="KW-0067">ATP-binding</keyword>
<dbReference type="GO" id="GO:0000725">
    <property type="term" value="P:recombinational repair"/>
    <property type="evidence" value="ECO:0007669"/>
    <property type="project" value="TreeGrafter"/>
</dbReference>
<evidence type="ECO:0000256" key="12">
    <source>
        <dbReference type="ARBA" id="ARBA00034808"/>
    </source>
</evidence>
<dbReference type="InterPro" id="IPR000212">
    <property type="entry name" value="DNA_helicase_UvrD/REP"/>
</dbReference>
<evidence type="ECO:0000256" key="11">
    <source>
        <dbReference type="ARBA" id="ARBA00034617"/>
    </source>
</evidence>
<keyword evidence="1" id="KW-0540">Nuclease</keyword>
<evidence type="ECO:0000256" key="15">
    <source>
        <dbReference type="PROSITE-ProRule" id="PRU00560"/>
    </source>
</evidence>
<comment type="catalytic activity">
    <reaction evidence="14">
        <text>ATP + H2O = ADP + phosphate + H(+)</text>
        <dbReference type="Rhea" id="RHEA:13065"/>
        <dbReference type="ChEBI" id="CHEBI:15377"/>
        <dbReference type="ChEBI" id="CHEBI:15378"/>
        <dbReference type="ChEBI" id="CHEBI:30616"/>
        <dbReference type="ChEBI" id="CHEBI:43474"/>
        <dbReference type="ChEBI" id="CHEBI:456216"/>
        <dbReference type="EC" id="5.6.2.4"/>
    </reaction>
</comment>
<comment type="catalytic activity">
    <reaction evidence="11">
        <text>Couples ATP hydrolysis with the unwinding of duplex DNA by translocating in the 3'-5' direction.</text>
        <dbReference type="EC" id="5.6.2.4"/>
    </reaction>
</comment>
<name>A0A7W0C622_9BACT</name>
<sequence>MNDIADKHQRQRALDPETAFIVQAPAGSGKTGLLIQRYLKLLCRVNHPEEILAITFTRKAAAEMRNRVLGAIDGAQSGTRPEKEHEAVTWELARDVCQRDADLNWKIREDPSRMRIMTIDALCAGLTRQMPVLSGFGAPGRIADDPTDLYVRAARNTVAELEAAGPEAAAMETLVRHLDNRLDLVENLVALMLPRREQWMRHVADIRDADGLRKMLEAAMADVIKNTLEQIRSRFPVFCIMDLADLCGFAAQNLEHVDPESPVCVVRELSGLPGTDGGDLPLWEGIAHLLLTKDGQWRKTVNKSTGFPAPSSVRDSGQKAFFEGKKRQFKNLVAALDTDPELAGTLDGVRRLPAAGYTDGQWRLLQALFVILKRAAGHLAAIFEQTGQVDFSEIAIRAKAALGDAQEPTDLALSLDYRISHILMDEFQDTSISQFALMQQLTAGWVPGDGRSFFAVGDPMQSIYGFREAEVGLFLTAWEQGLDAHLPLEPLLLETNFRSRPGIVRWVNAAFSQVLPEIADADSGAVPYMPATAAASGGREEAVFVHAGLYAKENKDDVNVREARDVVCCVQQALEQDSRGTVAVLVRSRPHLQAIVPELRAAGLRFSAVEIDALGNRPVIRDLVSLTRAINHPADRIAWLSVLRAPWCGLTLLDLHAIAGDDFKTPVPELIHDPDRVAALSNDGRIRLERIRPVLAAAVERRARQSLRQRVEGAWTAMGGRAVADPADLPDVDVYLDYVEARAGAEPLADMDAFEQGVMKLFAQPDPGADTRLQVMTIHKAKGLEFDTVVLPGLHKAPRSQDPALLLWKERAGVSFEKSLLMAPISGAGENTDPTYQYIQGLEQQRTNHESGRLLYVAATRAKKRLHIFAAAFLDRQGNLMRPASRSLLAVLWPAVSEKFEQAAARKKSPSADVPVKDRETSHPCIYRLAANWRPPAPPADISVKVRGVFPDLQIPDVSGDESFLPRFDWAGMTVRHVGSVVHRWLKKICEQDPENWSAAKIAALRPALQKQLEFEGVGQAEISKAVTHAETALCNAISHEIGRWILSAHHRGACEYGISGFYGRELIHSIIDRTFVDESGVRWIIDYKTGTHSGGGIEAFLDREQLRYQAQMARYAALMRKMAPGGLVRIGLYFPMIPAWRHWADLQE</sequence>
<dbReference type="PANTHER" id="PTHR11070">
    <property type="entry name" value="UVRD / RECB / PCRA DNA HELICASE FAMILY MEMBER"/>
    <property type="match status" value="1"/>
</dbReference>
<dbReference type="InterPro" id="IPR011604">
    <property type="entry name" value="PDDEXK-like_dom_sf"/>
</dbReference>
<dbReference type="GO" id="GO:0005829">
    <property type="term" value="C:cytosol"/>
    <property type="evidence" value="ECO:0007669"/>
    <property type="project" value="TreeGrafter"/>
</dbReference>
<gene>
    <name evidence="18" type="ORF">HNR65_000175</name>
</gene>
<keyword evidence="4 15" id="KW-0378">Hydrolase</keyword>
<keyword evidence="8" id="KW-0238">DNA-binding</keyword>
<keyword evidence="5 15" id="KW-0347">Helicase</keyword>
<feature type="domain" description="UvrD-like helicase C-terminal" evidence="17">
    <location>
        <begin position="512"/>
        <end position="783"/>
    </location>
</feature>
<dbReference type="SUPFAM" id="SSF52980">
    <property type="entry name" value="Restriction endonuclease-like"/>
    <property type="match status" value="1"/>
</dbReference>
<evidence type="ECO:0000256" key="1">
    <source>
        <dbReference type="ARBA" id="ARBA00022722"/>
    </source>
</evidence>
<accession>A0A7W0C622</accession>
<protein>
    <recommendedName>
        <fullName evidence="12">DNA 3'-5' helicase</fullName>
        <ecNumber evidence="12">5.6.2.4</ecNumber>
    </recommendedName>
    <alternativeName>
        <fullName evidence="13">DNA 3'-5' helicase II</fullName>
    </alternativeName>
</protein>
<keyword evidence="3" id="KW-0227">DNA damage</keyword>
<evidence type="ECO:0000256" key="13">
    <source>
        <dbReference type="ARBA" id="ARBA00034923"/>
    </source>
</evidence>
<dbReference type="InterPro" id="IPR027417">
    <property type="entry name" value="P-loop_NTPase"/>
</dbReference>
<dbReference type="PANTHER" id="PTHR11070:SF2">
    <property type="entry name" value="ATP-DEPENDENT DNA HELICASE SRS2"/>
    <property type="match status" value="1"/>
</dbReference>
<dbReference type="SUPFAM" id="SSF52540">
    <property type="entry name" value="P-loop containing nucleoside triphosphate hydrolases"/>
    <property type="match status" value="1"/>
</dbReference>
<evidence type="ECO:0000256" key="8">
    <source>
        <dbReference type="ARBA" id="ARBA00023125"/>
    </source>
</evidence>
<dbReference type="EC" id="5.6.2.4" evidence="12"/>
<dbReference type="EMBL" id="JACDUS010000001">
    <property type="protein sequence ID" value="MBA2879868.1"/>
    <property type="molecule type" value="Genomic_DNA"/>
</dbReference>
<keyword evidence="6 18" id="KW-0269">Exonuclease</keyword>
<dbReference type="Pfam" id="PF00580">
    <property type="entry name" value="UvrD-helicase"/>
    <property type="match status" value="2"/>
</dbReference>
<evidence type="ECO:0000259" key="16">
    <source>
        <dbReference type="PROSITE" id="PS51198"/>
    </source>
</evidence>